<dbReference type="EC" id="3.6.5.2" evidence="2"/>
<comment type="subcellular location">
    <subcellularLocation>
        <location evidence="1">Cell membrane</location>
    </subcellularLocation>
</comment>
<dbReference type="PROSITE" id="PS51420">
    <property type="entry name" value="RHO"/>
    <property type="match status" value="1"/>
</dbReference>
<dbReference type="GO" id="GO:0003925">
    <property type="term" value="F:G protein activity"/>
    <property type="evidence" value="ECO:0007669"/>
    <property type="project" value="UniProtKB-EC"/>
</dbReference>
<dbReference type="CDD" id="cd00876">
    <property type="entry name" value="Ras"/>
    <property type="match status" value="1"/>
</dbReference>
<organism evidence="8 9">
    <name type="scientific">Anaeramoeba ignava</name>
    <name type="common">Anaerobic marine amoeba</name>
    <dbReference type="NCBI Taxonomy" id="1746090"/>
    <lineage>
        <taxon>Eukaryota</taxon>
        <taxon>Metamonada</taxon>
        <taxon>Anaeramoebidae</taxon>
        <taxon>Anaeramoeba</taxon>
    </lineage>
</organism>
<evidence type="ECO:0000256" key="6">
    <source>
        <dbReference type="ARBA" id="ARBA00023134"/>
    </source>
</evidence>
<dbReference type="InterPro" id="IPR001806">
    <property type="entry name" value="Small_GTPase"/>
</dbReference>
<evidence type="ECO:0000256" key="5">
    <source>
        <dbReference type="ARBA" id="ARBA00022801"/>
    </source>
</evidence>
<dbReference type="SMART" id="SM00175">
    <property type="entry name" value="RAB"/>
    <property type="match status" value="1"/>
</dbReference>
<dbReference type="PRINTS" id="PR00449">
    <property type="entry name" value="RASTRNSFRMNG"/>
</dbReference>
<dbReference type="InterPro" id="IPR027417">
    <property type="entry name" value="P-loop_NTPase"/>
</dbReference>
<dbReference type="PROSITE" id="PS51421">
    <property type="entry name" value="RAS"/>
    <property type="match status" value="1"/>
</dbReference>
<dbReference type="GO" id="GO:0005525">
    <property type="term" value="F:GTP binding"/>
    <property type="evidence" value="ECO:0007669"/>
    <property type="project" value="UniProtKB-KW"/>
</dbReference>
<evidence type="ECO:0000256" key="7">
    <source>
        <dbReference type="ARBA" id="ARBA00023136"/>
    </source>
</evidence>
<comment type="caution">
    <text evidence="8">The sequence shown here is derived from an EMBL/GenBank/DDBJ whole genome shotgun (WGS) entry which is preliminary data.</text>
</comment>
<keyword evidence="4" id="KW-0547">Nucleotide-binding</keyword>
<dbReference type="OrthoDB" id="5976022at2759"/>
<dbReference type="GO" id="GO:0005886">
    <property type="term" value="C:plasma membrane"/>
    <property type="evidence" value="ECO:0007669"/>
    <property type="project" value="UniProtKB-SubCell"/>
</dbReference>
<dbReference type="PANTHER" id="PTHR24070">
    <property type="entry name" value="RAS, DI-RAS, AND RHEB FAMILY MEMBERS OF SMALL GTPASE SUPERFAMILY"/>
    <property type="match status" value="1"/>
</dbReference>
<keyword evidence="5" id="KW-0378">Hydrolase</keyword>
<dbReference type="PROSITE" id="PS51419">
    <property type="entry name" value="RAB"/>
    <property type="match status" value="1"/>
</dbReference>
<dbReference type="AlphaFoldDB" id="A0A9Q0LGB0"/>
<gene>
    <name evidence="8" type="ORF">M0811_01939</name>
</gene>
<evidence type="ECO:0000256" key="3">
    <source>
        <dbReference type="ARBA" id="ARBA00022475"/>
    </source>
</evidence>
<evidence type="ECO:0000256" key="4">
    <source>
        <dbReference type="ARBA" id="ARBA00022741"/>
    </source>
</evidence>
<keyword evidence="9" id="KW-1185">Reference proteome</keyword>
<evidence type="ECO:0000313" key="9">
    <source>
        <dbReference type="Proteomes" id="UP001149090"/>
    </source>
</evidence>
<accession>A0A9Q0LGB0</accession>
<name>A0A9Q0LGB0_ANAIG</name>
<dbReference type="OMA" id="NQRRCII"/>
<dbReference type="FunFam" id="3.40.50.300:FF:000343">
    <property type="entry name" value="Ras family gtpase"/>
    <property type="match status" value="1"/>
</dbReference>
<sequence length="190" mass="21105">MNRFKIVVVGPGAVGKSALTIQYVNGEFVSEYDPTLEDSYRKQAEVDNQVCLLDILDTAGQEDLVSMKDQNLRSGQGFLIVFSVTSKHSFSQVAGIRDEILRAKDSEDVPIILIANKVDLVNDRVVTETEIRALADDLAVPFLETSAKTKVNVDEAFAEIVRILRKKGKISNPTVPSNSSKKKKWRCFVM</sequence>
<dbReference type="SUPFAM" id="SSF52540">
    <property type="entry name" value="P-loop containing nucleoside triphosphate hydrolases"/>
    <property type="match status" value="1"/>
</dbReference>
<dbReference type="Proteomes" id="UP001149090">
    <property type="component" value="Unassembled WGS sequence"/>
</dbReference>
<evidence type="ECO:0000256" key="2">
    <source>
        <dbReference type="ARBA" id="ARBA00011984"/>
    </source>
</evidence>
<dbReference type="EMBL" id="JAPDFW010000092">
    <property type="protein sequence ID" value="KAJ5070958.1"/>
    <property type="molecule type" value="Genomic_DNA"/>
</dbReference>
<dbReference type="NCBIfam" id="TIGR00231">
    <property type="entry name" value="small_GTP"/>
    <property type="match status" value="1"/>
</dbReference>
<dbReference type="GO" id="GO:0007165">
    <property type="term" value="P:signal transduction"/>
    <property type="evidence" value="ECO:0007669"/>
    <property type="project" value="InterPro"/>
</dbReference>
<dbReference type="SMART" id="SM00173">
    <property type="entry name" value="RAS"/>
    <property type="match status" value="1"/>
</dbReference>
<evidence type="ECO:0000256" key="1">
    <source>
        <dbReference type="ARBA" id="ARBA00004236"/>
    </source>
</evidence>
<dbReference type="Pfam" id="PF00071">
    <property type="entry name" value="Ras"/>
    <property type="match status" value="1"/>
</dbReference>
<keyword evidence="6" id="KW-0342">GTP-binding</keyword>
<keyword evidence="7" id="KW-0472">Membrane</keyword>
<keyword evidence="3" id="KW-1003">Cell membrane</keyword>
<evidence type="ECO:0000313" key="8">
    <source>
        <dbReference type="EMBL" id="KAJ5070958.1"/>
    </source>
</evidence>
<dbReference type="InterPro" id="IPR020849">
    <property type="entry name" value="Small_GTPase_Ras-type"/>
</dbReference>
<dbReference type="InterPro" id="IPR005225">
    <property type="entry name" value="Small_GTP-bd"/>
</dbReference>
<proteinExistence type="predicted"/>
<protein>
    <recommendedName>
        <fullName evidence="2">small monomeric GTPase</fullName>
        <ecNumber evidence="2">3.6.5.2</ecNumber>
    </recommendedName>
</protein>
<dbReference type="SMART" id="SM00174">
    <property type="entry name" value="RHO"/>
    <property type="match status" value="1"/>
</dbReference>
<dbReference type="Gene3D" id="3.40.50.300">
    <property type="entry name" value="P-loop containing nucleotide triphosphate hydrolases"/>
    <property type="match status" value="1"/>
</dbReference>
<reference evidence="8" key="1">
    <citation type="submission" date="2022-10" db="EMBL/GenBank/DDBJ databases">
        <title>Novel sulphate-reducing endosymbionts in the free-living metamonad Anaeramoeba.</title>
        <authorList>
            <person name="Jerlstrom-Hultqvist J."/>
            <person name="Cepicka I."/>
            <person name="Gallot-Lavallee L."/>
            <person name="Salas-Leiva D."/>
            <person name="Curtis B.A."/>
            <person name="Zahonova K."/>
            <person name="Pipaliya S."/>
            <person name="Dacks J."/>
            <person name="Roger A.J."/>
        </authorList>
    </citation>
    <scope>NUCLEOTIDE SEQUENCE</scope>
    <source>
        <strain evidence="8">BMAN</strain>
    </source>
</reference>